<evidence type="ECO:0000313" key="2">
    <source>
        <dbReference type="Proteomes" id="UP000319712"/>
    </source>
</evidence>
<sequence>MGGAVGLKRDPKRIAHLGVGDEMPFANAEELTEFDVSGVFVTVAGTALFDAEESFDVGSGRGFAYLQPLDEQWVDRTATTMSVFTTPTVSVEGESFNPLAEISEETFVTERGGRYLAESGMLSASGLGSNVSWVVPPAEVGSRSSRLFDKSTPLLSYLGLVEDESGDVRTLLVHIAKATVDDETAFGVGVQHRQLWADGNSDGVSALVDDLGEQSIPDLVGEDESALVRRAGIDASAAHVATALAEIRRADE</sequence>
<accession>A0A521D0D3</accession>
<dbReference type="Proteomes" id="UP000319712">
    <property type="component" value="Unassembled WGS sequence"/>
</dbReference>
<name>A0A521D0D3_9EURY</name>
<reference evidence="1 2" key="1">
    <citation type="submission" date="2017-05" db="EMBL/GenBank/DDBJ databases">
        <authorList>
            <person name="Varghese N."/>
            <person name="Submissions S."/>
        </authorList>
    </citation>
    <scope>NUCLEOTIDE SEQUENCE [LARGE SCALE GENOMIC DNA]</scope>
    <source>
        <strain evidence="1 2">DSM 19504</strain>
    </source>
</reference>
<keyword evidence="2" id="KW-1185">Reference proteome</keyword>
<dbReference type="AlphaFoldDB" id="A0A521D0D3"/>
<gene>
    <name evidence="1" type="ORF">SAMN06264867_105253</name>
</gene>
<dbReference type="RefSeq" id="WP_142986572.1">
    <property type="nucleotide sequence ID" value="NZ_FXTD01000005.1"/>
</dbReference>
<protein>
    <submittedName>
        <fullName evidence="1">Uncharacterized protein</fullName>
    </submittedName>
</protein>
<proteinExistence type="predicted"/>
<organism evidence="1 2">
    <name type="scientific">Halorubrum cibi</name>
    <dbReference type="NCBI Taxonomy" id="413815"/>
    <lineage>
        <taxon>Archaea</taxon>
        <taxon>Methanobacteriati</taxon>
        <taxon>Methanobacteriota</taxon>
        <taxon>Stenosarchaea group</taxon>
        <taxon>Halobacteria</taxon>
        <taxon>Halobacteriales</taxon>
        <taxon>Haloferacaceae</taxon>
        <taxon>Halorubrum</taxon>
    </lineage>
</organism>
<dbReference type="EMBL" id="FXTD01000005">
    <property type="protein sequence ID" value="SMO65122.1"/>
    <property type="molecule type" value="Genomic_DNA"/>
</dbReference>
<dbReference type="InterPro" id="IPR045396">
    <property type="entry name" value="DUF6517"/>
</dbReference>
<evidence type="ECO:0000313" key="1">
    <source>
        <dbReference type="EMBL" id="SMO65122.1"/>
    </source>
</evidence>
<dbReference type="Pfam" id="PF20127">
    <property type="entry name" value="DUF6517"/>
    <property type="match status" value="1"/>
</dbReference>